<gene>
    <name evidence="2" type="ORF">ZHAS_00004184</name>
</gene>
<protein>
    <submittedName>
        <fullName evidence="2 3">Uncharacterized protein</fullName>
    </submittedName>
</protein>
<reference evidence="2 4" key="1">
    <citation type="journal article" date="2014" name="BMC Genomics">
        <title>Genome sequence of Anopheles sinensis provides insight into genetics basis of mosquito competence for malaria parasites.</title>
        <authorList>
            <person name="Zhou D."/>
            <person name="Zhang D."/>
            <person name="Ding G."/>
            <person name="Shi L."/>
            <person name="Hou Q."/>
            <person name="Ye Y."/>
            <person name="Xu Y."/>
            <person name="Zhou H."/>
            <person name="Xiong C."/>
            <person name="Li S."/>
            <person name="Yu J."/>
            <person name="Hong S."/>
            <person name="Yu X."/>
            <person name="Zou P."/>
            <person name="Chen C."/>
            <person name="Chang X."/>
            <person name="Wang W."/>
            <person name="Lv Y."/>
            <person name="Sun Y."/>
            <person name="Ma L."/>
            <person name="Shen B."/>
            <person name="Zhu C."/>
        </authorList>
    </citation>
    <scope>NUCLEOTIDE SEQUENCE [LARGE SCALE GENOMIC DNA]</scope>
</reference>
<evidence type="ECO:0000313" key="2">
    <source>
        <dbReference type="EMBL" id="KFB37008.1"/>
    </source>
</evidence>
<accession>A0A084VGB4</accession>
<evidence type="ECO:0000313" key="4">
    <source>
        <dbReference type="Proteomes" id="UP000030765"/>
    </source>
</evidence>
<proteinExistence type="predicted"/>
<dbReference type="VEuPathDB" id="VectorBase:ASIC004184"/>
<evidence type="ECO:0000313" key="3">
    <source>
        <dbReference type="EnsemblMetazoa" id="ASIC004184-PA"/>
    </source>
</evidence>
<dbReference type="Proteomes" id="UP000030765">
    <property type="component" value="Unassembled WGS sequence"/>
</dbReference>
<dbReference type="AlphaFoldDB" id="A0A084VGB4"/>
<evidence type="ECO:0000256" key="1">
    <source>
        <dbReference type="SAM" id="MobiDB-lite"/>
    </source>
</evidence>
<sequence>MLHTEIALLRNCTFNYGSAFANENRVRMKTGRRFASFRCVPEERCVYLASPATNNRDGPEAKPAAAFGRADEVEERSNDGHVKPSLREIDTLSPIRTPYSGRHWPPGISDTGAMGSGLPYNVRQPKATKTWTMQSTTDYRRRLVRGGDRPAGTAGSGRFAERSSIGASGLGWSVCVFQSAVHVPCERFLFKGEESTT</sequence>
<dbReference type="EMBL" id="ATLV01012755">
    <property type="status" value="NOT_ANNOTATED_CDS"/>
    <property type="molecule type" value="Genomic_DNA"/>
</dbReference>
<organism evidence="2">
    <name type="scientific">Anopheles sinensis</name>
    <name type="common">Mosquito</name>
    <dbReference type="NCBI Taxonomy" id="74873"/>
    <lineage>
        <taxon>Eukaryota</taxon>
        <taxon>Metazoa</taxon>
        <taxon>Ecdysozoa</taxon>
        <taxon>Arthropoda</taxon>
        <taxon>Hexapoda</taxon>
        <taxon>Insecta</taxon>
        <taxon>Pterygota</taxon>
        <taxon>Neoptera</taxon>
        <taxon>Endopterygota</taxon>
        <taxon>Diptera</taxon>
        <taxon>Nematocera</taxon>
        <taxon>Culicoidea</taxon>
        <taxon>Culicidae</taxon>
        <taxon>Anophelinae</taxon>
        <taxon>Anopheles</taxon>
    </lineage>
</organism>
<reference evidence="3" key="2">
    <citation type="submission" date="2020-05" db="UniProtKB">
        <authorList>
            <consortium name="EnsemblMetazoa"/>
        </authorList>
    </citation>
    <scope>IDENTIFICATION</scope>
</reference>
<dbReference type="EMBL" id="KE524812">
    <property type="protein sequence ID" value="KFB37008.1"/>
    <property type="molecule type" value="Genomic_DNA"/>
</dbReference>
<name>A0A084VGB4_ANOSI</name>
<dbReference type="EnsemblMetazoa" id="ASIC004184-RA">
    <property type="protein sequence ID" value="ASIC004184-PA"/>
    <property type="gene ID" value="ASIC004184"/>
</dbReference>
<feature type="compositionally biased region" description="Basic and acidic residues" evidence="1">
    <location>
        <begin position="69"/>
        <end position="81"/>
    </location>
</feature>
<keyword evidence="4" id="KW-1185">Reference proteome</keyword>
<feature type="region of interest" description="Disordered" evidence="1">
    <location>
        <begin position="55"/>
        <end position="81"/>
    </location>
</feature>